<accession>X0T5V6</accession>
<comment type="caution">
    <text evidence="1">The sequence shown here is derived from an EMBL/GenBank/DDBJ whole genome shotgun (WGS) entry which is preliminary data.</text>
</comment>
<evidence type="ECO:0000313" key="1">
    <source>
        <dbReference type="EMBL" id="GAF83547.1"/>
    </source>
</evidence>
<dbReference type="EMBL" id="BARS01002265">
    <property type="protein sequence ID" value="GAF83547.1"/>
    <property type="molecule type" value="Genomic_DNA"/>
</dbReference>
<gene>
    <name evidence="1" type="ORF">S01H1_04271</name>
</gene>
<organism evidence="1">
    <name type="scientific">marine sediment metagenome</name>
    <dbReference type="NCBI Taxonomy" id="412755"/>
    <lineage>
        <taxon>unclassified sequences</taxon>
        <taxon>metagenomes</taxon>
        <taxon>ecological metagenomes</taxon>
    </lineage>
</organism>
<protein>
    <submittedName>
        <fullName evidence="1">Uncharacterized protein</fullName>
    </submittedName>
</protein>
<reference evidence="1" key="1">
    <citation type="journal article" date="2014" name="Front. Microbiol.">
        <title>High frequency of phylogenetically diverse reductive dehalogenase-homologous genes in deep subseafloor sedimentary metagenomes.</title>
        <authorList>
            <person name="Kawai M."/>
            <person name="Futagami T."/>
            <person name="Toyoda A."/>
            <person name="Takaki Y."/>
            <person name="Nishi S."/>
            <person name="Hori S."/>
            <person name="Arai W."/>
            <person name="Tsubouchi T."/>
            <person name="Morono Y."/>
            <person name="Uchiyama I."/>
            <person name="Ito T."/>
            <person name="Fujiyama A."/>
            <person name="Inagaki F."/>
            <person name="Takami H."/>
        </authorList>
    </citation>
    <scope>NUCLEOTIDE SEQUENCE</scope>
    <source>
        <strain evidence="1">Expedition CK06-06</strain>
    </source>
</reference>
<proteinExistence type="predicted"/>
<sequence>MAITTFNIEHYKVSISHEINASWGGINIKAHGKVVCYGSEHRLFAYFLDSDTSSTKPMYIENDKEGVIFLPFNDMSTFIDILRNEKPVYGYLSSEEPEWNGIGTFRVPFGERES</sequence>
<dbReference type="AlphaFoldDB" id="X0T5V6"/>
<name>X0T5V6_9ZZZZ</name>